<keyword evidence="2" id="KW-1185">Reference proteome</keyword>
<accession>A0A1E5L5X2</accession>
<comment type="caution">
    <text evidence="1">The sequence shown here is derived from an EMBL/GenBank/DDBJ whole genome shotgun (WGS) entry which is preliminary data.</text>
</comment>
<reference evidence="1 2" key="1">
    <citation type="submission" date="2016-09" db="EMBL/GenBank/DDBJ databases">
        <title>Desulfuribacillus arsenicus sp. nov., an obligately anaerobic, dissimilatory arsenic- and antimonate-reducing bacterium isolated from anoxic sediments.</title>
        <authorList>
            <person name="Abin C.A."/>
            <person name="Hollibaugh J.T."/>
        </authorList>
    </citation>
    <scope>NUCLEOTIDE SEQUENCE [LARGE SCALE GENOMIC DNA]</scope>
    <source>
        <strain evidence="1 2">MLFW-2</strain>
    </source>
</reference>
<sequence>MTHNYIHTKEFFEEHTMHQQVKETLQPFIGKKVEFTVQGDEYTILTQFETILIDMKSYQSSIESGHLTAYDFFVYLINELGVRYAVPTHQVANIQKYSNTNVEFDCQLYRLKLRVIS</sequence>
<name>A0A1E5L5X2_9FIRM</name>
<dbReference type="AlphaFoldDB" id="A0A1E5L5X2"/>
<dbReference type="STRING" id="1390249.BHU72_15100"/>
<dbReference type="OrthoDB" id="9834381at2"/>
<evidence type="ECO:0000313" key="2">
    <source>
        <dbReference type="Proteomes" id="UP000095255"/>
    </source>
</evidence>
<dbReference type="Proteomes" id="UP000095255">
    <property type="component" value="Unassembled WGS sequence"/>
</dbReference>
<organism evidence="1 2">
    <name type="scientific">Desulfuribacillus stibiiarsenatis</name>
    <dbReference type="NCBI Taxonomy" id="1390249"/>
    <lineage>
        <taxon>Bacteria</taxon>
        <taxon>Bacillati</taxon>
        <taxon>Bacillota</taxon>
        <taxon>Desulfuribacillia</taxon>
        <taxon>Desulfuribacillales</taxon>
        <taxon>Desulfuribacillaceae</taxon>
        <taxon>Desulfuribacillus</taxon>
    </lineage>
</organism>
<protein>
    <submittedName>
        <fullName evidence="1">Uncharacterized protein</fullName>
    </submittedName>
</protein>
<gene>
    <name evidence="1" type="ORF">BHU72_15100</name>
</gene>
<dbReference type="RefSeq" id="WP_069702083.1">
    <property type="nucleotide sequence ID" value="NZ_MJAT01000017.1"/>
</dbReference>
<proteinExistence type="predicted"/>
<evidence type="ECO:0000313" key="1">
    <source>
        <dbReference type="EMBL" id="OEH85547.1"/>
    </source>
</evidence>
<dbReference type="EMBL" id="MJAT01000017">
    <property type="protein sequence ID" value="OEH85547.1"/>
    <property type="molecule type" value="Genomic_DNA"/>
</dbReference>